<evidence type="ECO:0000313" key="4">
    <source>
        <dbReference type="EMBL" id="KAF7309436.1"/>
    </source>
</evidence>
<name>A0A8H6WAR9_9AGAR</name>
<reference evidence="4" key="1">
    <citation type="submission" date="2020-05" db="EMBL/GenBank/DDBJ databases">
        <title>Mycena genomes resolve the evolution of fungal bioluminescence.</title>
        <authorList>
            <person name="Tsai I.J."/>
        </authorList>
    </citation>
    <scope>NUCLEOTIDE SEQUENCE</scope>
    <source>
        <strain evidence="4">171206Taipei</strain>
    </source>
</reference>
<evidence type="ECO:0000256" key="3">
    <source>
        <dbReference type="ARBA" id="ARBA00047949"/>
    </source>
</evidence>
<dbReference type="Proteomes" id="UP000636479">
    <property type="component" value="Unassembled WGS sequence"/>
</dbReference>
<dbReference type="GO" id="GO:0000215">
    <property type="term" value="F:tRNA 2'-phosphotransferase activity"/>
    <property type="evidence" value="ECO:0007669"/>
    <property type="project" value="UniProtKB-EC"/>
</dbReference>
<proteinExistence type="predicted"/>
<dbReference type="InterPro" id="IPR002745">
    <property type="entry name" value="Ptrans_KptA/Tpt1"/>
</dbReference>
<accession>A0A8H6WAR9</accession>
<organism evidence="4 5">
    <name type="scientific">Mycena indigotica</name>
    <dbReference type="NCBI Taxonomy" id="2126181"/>
    <lineage>
        <taxon>Eukaryota</taxon>
        <taxon>Fungi</taxon>
        <taxon>Dikarya</taxon>
        <taxon>Basidiomycota</taxon>
        <taxon>Agaricomycotina</taxon>
        <taxon>Agaricomycetes</taxon>
        <taxon>Agaricomycetidae</taxon>
        <taxon>Agaricales</taxon>
        <taxon>Marasmiineae</taxon>
        <taxon>Mycenaceae</taxon>
        <taxon>Mycena</taxon>
    </lineage>
</organism>
<comment type="caution">
    <text evidence="4">The sequence shown here is derived from an EMBL/GenBank/DDBJ whole genome shotgun (WGS) entry which is preliminary data.</text>
</comment>
<dbReference type="SUPFAM" id="SSF56399">
    <property type="entry name" value="ADP-ribosylation"/>
    <property type="match status" value="1"/>
</dbReference>
<dbReference type="PANTHER" id="PTHR12684">
    <property type="entry name" value="PUTATIVE PHOSPHOTRANSFERASE"/>
    <property type="match status" value="1"/>
</dbReference>
<dbReference type="PANTHER" id="PTHR12684:SF2">
    <property type="entry name" value="TRNA 2'-PHOSPHOTRANSFERASE 1"/>
    <property type="match status" value="1"/>
</dbReference>
<protein>
    <recommendedName>
        <fullName evidence="2">2'-phosphotransferase</fullName>
        <ecNumber evidence="2">2.7.1.160</ecNumber>
    </recommendedName>
</protein>
<dbReference type="Pfam" id="PF01885">
    <property type="entry name" value="PTS_2-RNA"/>
    <property type="match status" value="1"/>
</dbReference>
<dbReference type="EC" id="2.7.1.160" evidence="2"/>
<sequence length="244" mass="27557">MFSQTVRRCFSTTAAESFLSKHLTWLLRHGAASNRLSIRPDGYIRVNEVKNCSSALRLDPEELDEYLEYLVTTRIHKYLSVVEDYDVRIGGPTWWIRAKRHHANKSVDTSMKRINTTQELPLAVFAVDHGTGNLAAQHGIPQADDQFIHLLRVGPQENFIYGRGAHFPVCIFLDVEKLLAAGVQLFPTPDGHHVLTTGDENNTIPPSFFTKVVRIKLTQTELSWKRSQETPTSDVSTSTYSGHL</sequence>
<comment type="function">
    <text evidence="1">Catalyzes the last step of tRNA splicing, the transfer of the splice junction 2'-phosphate from ligated tRNA to NAD to produce ADP-ribose 1''-2'' cyclic phosphate.</text>
</comment>
<dbReference type="RefSeq" id="XP_037222886.1">
    <property type="nucleotide sequence ID" value="XM_037360001.1"/>
</dbReference>
<dbReference type="GeneID" id="59342517"/>
<dbReference type="Gene3D" id="1.10.10.970">
    <property type="entry name" value="RNA 2'-phosphotransferase, Tpt1/KptA family, N-terminal domain"/>
    <property type="match status" value="1"/>
</dbReference>
<dbReference type="GO" id="GO:0006388">
    <property type="term" value="P:tRNA splicing, via endonucleolytic cleavage and ligation"/>
    <property type="evidence" value="ECO:0007669"/>
    <property type="project" value="TreeGrafter"/>
</dbReference>
<dbReference type="InterPro" id="IPR042080">
    <property type="entry name" value="RNA_2'-PTrans_N"/>
</dbReference>
<evidence type="ECO:0000256" key="2">
    <source>
        <dbReference type="ARBA" id="ARBA00012007"/>
    </source>
</evidence>
<dbReference type="AlphaFoldDB" id="A0A8H6WAR9"/>
<dbReference type="OrthoDB" id="419694at2759"/>
<dbReference type="EMBL" id="JACAZF010000003">
    <property type="protein sequence ID" value="KAF7309436.1"/>
    <property type="molecule type" value="Genomic_DNA"/>
</dbReference>
<evidence type="ECO:0000313" key="5">
    <source>
        <dbReference type="Proteomes" id="UP000636479"/>
    </source>
</evidence>
<evidence type="ECO:0000256" key="1">
    <source>
        <dbReference type="ARBA" id="ARBA00003343"/>
    </source>
</evidence>
<comment type="catalytic activity">
    <reaction evidence="3">
        <text>2'-phospho-[ligated tRNA] + NAD(+) = mature tRNA + ADP-alpha-D-ribose 1'',2''-cyclic phosphate + nicotinamide</text>
        <dbReference type="Rhea" id="RHEA:23324"/>
        <dbReference type="Rhea" id="RHEA-COMP:11106"/>
        <dbReference type="Rhea" id="RHEA-COMP:11107"/>
        <dbReference type="ChEBI" id="CHEBI:17154"/>
        <dbReference type="ChEBI" id="CHEBI:57540"/>
        <dbReference type="ChEBI" id="CHEBI:76596"/>
        <dbReference type="ChEBI" id="CHEBI:82883"/>
        <dbReference type="ChEBI" id="CHEBI:85027"/>
        <dbReference type="EC" id="2.7.1.160"/>
    </reaction>
</comment>
<keyword evidence="5" id="KW-1185">Reference proteome</keyword>
<gene>
    <name evidence="4" type="ORF">MIND_00314400</name>
</gene>